<feature type="compositionally biased region" description="Basic and acidic residues" evidence="1">
    <location>
        <begin position="1"/>
        <end position="22"/>
    </location>
</feature>
<evidence type="ECO:0000256" key="1">
    <source>
        <dbReference type="SAM" id="MobiDB-lite"/>
    </source>
</evidence>
<keyword evidence="3" id="KW-1185">Reference proteome</keyword>
<proteinExistence type="predicted"/>
<reference evidence="3" key="1">
    <citation type="journal article" date="2005" name="Nature">
        <title>The map-based sequence of the rice genome.</title>
        <authorList>
            <consortium name="International rice genome sequencing project (IRGSP)"/>
            <person name="Matsumoto T."/>
            <person name="Wu J."/>
            <person name="Kanamori H."/>
            <person name="Katayose Y."/>
            <person name="Fujisawa M."/>
            <person name="Namiki N."/>
            <person name="Mizuno H."/>
            <person name="Yamamoto K."/>
            <person name="Antonio B.A."/>
            <person name="Baba T."/>
            <person name="Sakata K."/>
            <person name="Nagamura Y."/>
            <person name="Aoki H."/>
            <person name="Arikawa K."/>
            <person name="Arita K."/>
            <person name="Bito T."/>
            <person name="Chiden Y."/>
            <person name="Fujitsuka N."/>
            <person name="Fukunaka R."/>
            <person name="Hamada M."/>
            <person name="Harada C."/>
            <person name="Hayashi A."/>
            <person name="Hijishita S."/>
            <person name="Honda M."/>
            <person name="Hosokawa S."/>
            <person name="Ichikawa Y."/>
            <person name="Idonuma A."/>
            <person name="Iijima M."/>
            <person name="Ikeda M."/>
            <person name="Ikeno M."/>
            <person name="Ito K."/>
            <person name="Ito S."/>
            <person name="Ito T."/>
            <person name="Ito Y."/>
            <person name="Ito Y."/>
            <person name="Iwabuchi A."/>
            <person name="Kamiya K."/>
            <person name="Karasawa W."/>
            <person name="Kurita K."/>
            <person name="Katagiri S."/>
            <person name="Kikuta A."/>
            <person name="Kobayashi H."/>
            <person name="Kobayashi N."/>
            <person name="Machita K."/>
            <person name="Maehara T."/>
            <person name="Masukawa M."/>
            <person name="Mizubayashi T."/>
            <person name="Mukai Y."/>
            <person name="Nagasaki H."/>
            <person name="Nagata Y."/>
            <person name="Naito S."/>
            <person name="Nakashima M."/>
            <person name="Nakama Y."/>
            <person name="Nakamichi Y."/>
            <person name="Nakamura M."/>
            <person name="Meguro A."/>
            <person name="Negishi M."/>
            <person name="Ohta I."/>
            <person name="Ohta T."/>
            <person name="Okamoto M."/>
            <person name="Ono N."/>
            <person name="Saji S."/>
            <person name="Sakaguchi M."/>
            <person name="Sakai K."/>
            <person name="Shibata M."/>
            <person name="Shimokawa T."/>
            <person name="Song J."/>
            <person name="Takazaki Y."/>
            <person name="Terasawa K."/>
            <person name="Tsugane M."/>
            <person name="Tsuji K."/>
            <person name="Ueda S."/>
            <person name="Waki K."/>
            <person name="Yamagata H."/>
            <person name="Yamamoto M."/>
            <person name="Yamamoto S."/>
            <person name="Yamane H."/>
            <person name="Yoshiki S."/>
            <person name="Yoshihara R."/>
            <person name="Yukawa K."/>
            <person name="Zhong H."/>
            <person name="Yano M."/>
            <person name="Yuan Q."/>
            <person name="Ouyang S."/>
            <person name="Liu J."/>
            <person name="Jones K.M."/>
            <person name="Gansberger K."/>
            <person name="Moffat K."/>
            <person name="Hill J."/>
            <person name="Bera J."/>
            <person name="Fadrosh D."/>
            <person name="Jin S."/>
            <person name="Johri S."/>
            <person name="Kim M."/>
            <person name="Overton L."/>
            <person name="Reardon M."/>
            <person name="Tsitrin T."/>
            <person name="Vuong H."/>
            <person name="Weaver B."/>
            <person name="Ciecko A."/>
            <person name="Tallon L."/>
            <person name="Jackson J."/>
            <person name="Pai G."/>
            <person name="Aken S.V."/>
            <person name="Utterback T."/>
            <person name="Reidmuller S."/>
            <person name="Feldblyum T."/>
            <person name="Hsiao J."/>
            <person name="Zismann V."/>
            <person name="Iobst S."/>
            <person name="de Vazeille A.R."/>
            <person name="Buell C.R."/>
            <person name="Ying K."/>
            <person name="Li Y."/>
            <person name="Lu T."/>
            <person name="Huang Y."/>
            <person name="Zhao Q."/>
            <person name="Feng Q."/>
            <person name="Zhang L."/>
            <person name="Zhu J."/>
            <person name="Weng Q."/>
            <person name="Mu J."/>
            <person name="Lu Y."/>
            <person name="Fan D."/>
            <person name="Liu Y."/>
            <person name="Guan J."/>
            <person name="Zhang Y."/>
            <person name="Yu S."/>
            <person name="Liu X."/>
            <person name="Zhang Y."/>
            <person name="Hong G."/>
            <person name="Han B."/>
            <person name="Choisne N."/>
            <person name="Demange N."/>
            <person name="Orjeda G."/>
            <person name="Samain S."/>
            <person name="Cattolico L."/>
            <person name="Pelletier E."/>
            <person name="Couloux A."/>
            <person name="Segurens B."/>
            <person name="Wincker P."/>
            <person name="D'Hont A."/>
            <person name="Scarpelli C."/>
            <person name="Weissenbach J."/>
            <person name="Salanoubat M."/>
            <person name="Quetier F."/>
            <person name="Yu Y."/>
            <person name="Kim H.R."/>
            <person name="Rambo T."/>
            <person name="Currie J."/>
            <person name="Collura K."/>
            <person name="Luo M."/>
            <person name="Yang T."/>
            <person name="Ammiraju J.S.S."/>
            <person name="Engler F."/>
            <person name="Soderlund C."/>
            <person name="Wing R.A."/>
            <person name="Palmer L.E."/>
            <person name="de la Bastide M."/>
            <person name="Spiegel L."/>
            <person name="Nascimento L."/>
            <person name="Zutavern T."/>
            <person name="O'Shaughnessy A."/>
            <person name="Dike S."/>
            <person name="Dedhia N."/>
            <person name="Preston R."/>
            <person name="Balija V."/>
            <person name="McCombie W.R."/>
            <person name="Chow T."/>
            <person name="Chen H."/>
            <person name="Chung M."/>
            <person name="Chen C."/>
            <person name="Shaw J."/>
            <person name="Wu H."/>
            <person name="Hsiao K."/>
            <person name="Chao Y."/>
            <person name="Chu M."/>
            <person name="Cheng C."/>
            <person name="Hour A."/>
            <person name="Lee P."/>
            <person name="Lin S."/>
            <person name="Lin Y."/>
            <person name="Liou J."/>
            <person name="Liu S."/>
            <person name="Hsing Y."/>
            <person name="Raghuvanshi S."/>
            <person name="Mohanty A."/>
            <person name="Bharti A.K."/>
            <person name="Gaur A."/>
            <person name="Gupta V."/>
            <person name="Kumar D."/>
            <person name="Ravi V."/>
            <person name="Vij S."/>
            <person name="Kapur A."/>
            <person name="Khurana P."/>
            <person name="Khurana P."/>
            <person name="Khurana J.P."/>
            <person name="Tyagi A.K."/>
            <person name="Gaikwad K."/>
            <person name="Singh A."/>
            <person name="Dalal V."/>
            <person name="Srivastava S."/>
            <person name="Dixit A."/>
            <person name="Pal A.K."/>
            <person name="Ghazi I.A."/>
            <person name="Yadav M."/>
            <person name="Pandit A."/>
            <person name="Bhargava A."/>
            <person name="Sureshbabu K."/>
            <person name="Batra K."/>
            <person name="Sharma T.R."/>
            <person name="Mohapatra T."/>
            <person name="Singh N.K."/>
            <person name="Messing J."/>
            <person name="Nelson A.B."/>
            <person name="Fuks G."/>
            <person name="Kavchok S."/>
            <person name="Keizer G."/>
            <person name="Linton E."/>
            <person name="Llaca V."/>
            <person name="Song R."/>
            <person name="Tanyolac B."/>
            <person name="Young S."/>
            <person name="Ho-Il K."/>
            <person name="Hahn J.H."/>
            <person name="Sangsakoo G."/>
            <person name="Vanavichit A."/>
            <person name="de Mattos Luiz.A.T."/>
            <person name="Zimmer P.D."/>
            <person name="Malone G."/>
            <person name="Dellagostin O."/>
            <person name="de Oliveira A.C."/>
            <person name="Bevan M."/>
            <person name="Bancroft I."/>
            <person name="Minx P."/>
            <person name="Cordum H."/>
            <person name="Wilson R."/>
            <person name="Cheng Z."/>
            <person name="Jin W."/>
            <person name="Jiang J."/>
            <person name="Leong S.A."/>
            <person name="Iwama H."/>
            <person name="Gojobori T."/>
            <person name="Itoh T."/>
            <person name="Niimura Y."/>
            <person name="Fujii Y."/>
            <person name="Habara T."/>
            <person name="Sakai H."/>
            <person name="Sato Y."/>
            <person name="Wilson G."/>
            <person name="Kumar K."/>
            <person name="McCouch S."/>
            <person name="Juretic N."/>
            <person name="Hoen D."/>
            <person name="Wright S."/>
            <person name="Bruskiewich R."/>
            <person name="Bureau T."/>
            <person name="Miyao A."/>
            <person name="Hirochika H."/>
            <person name="Nishikawa T."/>
            <person name="Kadowaki K."/>
            <person name="Sugiura M."/>
            <person name="Burr B."/>
            <person name="Sasaki T."/>
        </authorList>
    </citation>
    <scope>NUCLEOTIDE SEQUENCE [LARGE SCALE GENOMIC DNA]</scope>
    <source>
        <strain evidence="3">cv. Nipponbare</strain>
    </source>
</reference>
<dbReference type="AlphaFoldDB" id="A0A0P0WEF9"/>
<sequence>VLVGLARREAARARNGAPREEGGEQVVLAAAQRQQRLPADARVGVRAAREDAVERERPPRRGRLIGAAAVRDARGHERREQQGRPHGWPRKTAALFGCTCCVLCFTLEHQGRSSGKLYL</sequence>
<dbReference type="EMBL" id="AP014960">
    <property type="protein sequence ID" value="BAS90730.1"/>
    <property type="molecule type" value="Genomic_DNA"/>
</dbReference>
<reference evidence="2 3" key="3">
    <citation type="journal article" date="2013" name="Rice">
        <title>Improvement of the Oryza sativa Nipponbare reference genome using next generation sequence and optical map data.</title>
        <authorList>
            <person name="Kawahara Y."/>
            <person name="de la Bastide M."/>
            <person name="Hamilton J.P."/>
            <person name="Kanamori H."/>
            <person name="McCombie W.R."/>
            <person name="Ouyang S."/>
            <person name="Schwartz D.C."/>
            <person name="Tanaka T."/>
            <person name="Wu J."/>
            <person name="Zhou S."/>
            <person name="Childs K.L."/>
            <person name="Davidson R.M."/>
            <person name="Lin H."/>
            <person name="Quesada-Ocampo L."/>
            <person name="Vaillancourt B."/>
            <person name="Sakai H."/>
            <person name="Lee S.S."/>
            <person name="Kim J."/>
            <person name="Numa H."/>
            <person name="Itoh T."/>
            <person name="Buell C.R."/>
            <person name="Matsumoto T."/>
        </authorList>
    </citation>
    <scope>NUCLEOTIDE SEQUENCE [LARGE SCALE GENOMIC DNA]</scope>
    <source>
        <strain evidence="3">cv. Nipponbare</strain>
    </source>
</reference>
<dbReference type="InParanoid" id="A0A0P0WEF9"/>
<feature type="non-terminal residue" evidence="2">
    <location>
        <position position="1"/>
    </location>
</feature>
<reference evidence="2 3" key="2">
    <citation type="journal article" date="2013" name="Plant Cell Physiol.">
        <title>Rice Annotation Project Database (RAP-DB): an integrative and interactive database for rice genomics.</title>
        <authorList>
            <person name="Sakai H."/>
            <person name="Lee S.S."/>
            <person name="Tanaka T."/>
            <person name="Numa H."/>
            <person name="Kim J."/>
            <person name="Kawahara Y."/>
            <person name="Wakimoto H."/>
            <person name="Yang C.C."/>
            <person name="Iwamoto M."/>
            <person name="Abe T."/>
            <person name="Yamada Y."/>
            <person name="Muto A."/>
            <person name="Inokuchi H."/>
            <person name="Ikemura T."/>
            <person name="Matsumoto T."/>
            <person name="Sasaki T."/>
            <person name="Itoh T."/>
        </authorList>
    </citation>
    <scope>NUCLEOTIDE SEQUENCE [LARGE SCALE GENOMIC DNA]</scope>
    <source>
        <strain evidence="3">cv. Nipponbare</strain>
    </source>
</reference>
<protein>
    <submittedName>
        <fullName evidence="2">Os04g0589350 protein</fullName>
    </submittedName>
</protein>
<organism evidence="2 3">
    <name type="scientific">Oryza sativa subsp. japonica</name>
    <name type="common">Rice</name>
    <dbReference type="NCBI Taxonomy" id="39947"/>
    <lineage>
        <taxon>Eukaryota</taxon>
        <taxon>Viridiplantae</taxon>
        <taxon>Streptophyta</taxon>
        <taxon>Embryophyta</taxon>
        <taxon>Tracheophyta</taxon>
        <taxon>Spermatophyta</taxon>
        <taxon>Magnoliopsida</taxon>
        <taxon>Liliopsida</taxon>
        <taxon>Poales</taxon>
        <taxon>Poaceae</taxon>
        <taxon>BOP clade</taxon>
        <taxon>Oryzoideae</taxon>
        <taxon>Oryzeae</taxon>
        <taxon>Oryzinae</taxon>
        <taxon>Oryza</taxon>
        <taxon>Oryza sativa</taxon>
    </lineage>
</organism>
<evidence type="ECO:0000313" key="2">
    <source>
        <dbReference type="EMBL" id="BAS90730.1"/>
    </source>
</evidence>
<name>A0A0P0WEF9_ORYSJ</name>
<dbReference type="Gramene" id="Os04t0589350-01">
    <property type="protein sequence ID" value="Os04t0589350-01"/>
    <property type="gene ID" value="Os04g0589350"/>
</dbReference>
<evidence type="ECO:0000313" key="3">
    <source>
        <dbReference type="Proteomes" id="UP000059680"/>
    </source>
</evidence>
<feature type="region of interest" description="Disordered" evidence="1">
    <location>
        <begin position="1"/>
        <end position="24"/>
    </location>
</feature>
<accession>A0A0P0WEF9</accession>
<dbReference type="PaxDb" id="39947-A0A0P0WEF9"/>
<feature type="compositionally biased region" description="Basic and acidic residues" evidence="1">
    <location>
        <begin position="47"/>
        <end position="59"/>
    </location>
</feature>
<feature type="region of interest" description="Disordered" evidence="1">
    <location>
        <begin position="39"/>
        <end position="91"/>
    </location>
</feature>
<gene>
    <name evidence="2" type="ordered locus">Os04g0589350</name>
    <name evidence="2" type="ORF">OSNPB_040589350</name>
</gene>
<dbReference type="Proteomes" id="UP000059680">
    <property type="component" value="Chromosome 4"/>
</dbReference>
<feature type="compositionally biased region" description="Basic and acidic residues" evidence="1">
    <location>
        <begin position="71"/>
        <end position="83"/>
    </location>
</feature>